<keyword evidence="7" id="KW-0812">Transmembrane</keyword>
<keyword evidence="15" id="KW-0732">Signal</keyword>
<evidence type="ECO:0000256" key="2">
    <source>
        <dbReference type="ARBA" id="ARBA00004922"/>
    </source>
</evidence>
<dbReference type="EC" id="2.4.1.155" evidence="4"/>
<name>A0AA35T071_GEOBA</name>
<dbReference type="GO" id="GO:0030144">
    <property type="term" value="F:alpha-1,6-mannosylglycoprotein 6-beta-N-acetylglucosaminyltransferase activity"/>
    <property type="evidence" value="ECO:0007669"/>
    <property type="project" value="UniProtKB-EC"/>
</dbReference>
<evidence type="ECO:0000256" key="8">
    <source>
        <dbReference type="ARBA" id="ARBA00022968"/>
    </source>
</evidence>
<dbReference type="GO" id="GO:0000139">
    <property type="term" value="C:Golgi membrane"/>
    <property type="evidence" value="ECO:0007669"/>
    <property type="project" value="UniProtKB-SubCell"/>
</dbReference>
<feature type="domain" description="Glycosyltransferase family 18 catalytic" evidence="16">
    <location>
        <begin position="137"/>
        <end position="696"/>
    </location>
</feature>
<dbReference type="PANTHER" id="PTHR15075">
    <property type="entry name" value="ALPHA-MANNOSIDE BETA-1,6-N-ACETYLGLUCOSAMINYLTRANSFERASE"/>
    <property type="match status" value="1"/>
</dbReference>
<keyword evidence="18" id="KW-1185">Reference proteome</keyword>
<evidence type="ECO:0000256" key="12">
    <source>
        <dbReference type="ARBA" id="ARBA00023180"/>
    </source>
</evidence>
<dbReference type="Proteomes" id="UP001174909">
    <property type="component" value="Unassembled WGS sequence"/>
</dbReference>
<accession>A0AA35T071</accession>
<evidence type="ECO:0000256" key="9">
    <source>
        <dbReference type="ARBA" id="ARBA00022989"/>
    </source>
</evidence>
<proteinExistence type="inferred from homology"/>
<dbReference type="AlphaFoldDB" id="A0AA35T071"/>
<evidence type="ECO:0000256" key="3">
    <source>
        <dbReference type="ARBA" id="ARBA00007477"/>
    </source>
</evidence>
<organism evidence="17 18">
    <name type="scientific">Geodia barretti</name>
    <name type="common">Barrett's horny sponge</name>
    <dbReference type="NCBI Taxonomy" id="519541"/>
    <lineage>
        <taxon>Eukaryota</taxon>
        <taxon>Metazoa</taxon>
        <taxon>Porifera</taxon>
        <taxon>Demospongiae</taxon>
        <taxon>Heteroscleromorpha</taxon>
        <taxon>Tetractinellida</taxon>
        <taxon>Astrophorina</taxon>
        <taxon>Geodiidae</taxon>
        <taxon>Geodia</taxon>
    </lineage>
</organism>
<evidence type="ECO:0000256" key="10">
    <source>
        <dbReference type="ARBA" id="ARBA00023034"/>
    </source>
</evidence>
<keyword evidence="9" id="KW-1133">Transmembrane helix</keyword>
<evidence type="ECO:0000256" key="1">
    <source>
        <dbReference type="ARBA" id="ARBA00004323"/>
    </source>
</evidence>
<evidence type="ECO:0000256" key="13">
    <source>
        <dbReference type="ARBA" id="ARBA00048243"/>
    </source>
</evidence>
<evidence type="ECO:0000313" key="17">
    <source>
        <dbReference type="EMBL" id="CAI8038824.1"/>
    </source>
</evidence>
<feature type="chain" id="PRO_5041443628" description="alpha-1,6-mannosyl-glycoprotein 6-beta-N-acetylglucosaminyltransferase" evidence="15">
    <location>
        <begin position="30"/>
        <end position="712"/>
    </location>
</feature>
<evidence type="ECO:0000256" key="5">
    <source>
        <dbReference type="ARBA" id="ARBA00022676"/>
    </source>
</evidence>
<dbReference type="EMBL" id="CASHTH010003014">
    <property type="protein sequence ID" value="CAI8038824.1"/>
    <property type="molecule type" value="Genomic_DNA"/>
</dbReference>
<feature type="signal peptide" evidence="15">
    <location>
        <begin position="1"/>
        <end position="29"/>
    </location>
</feature>
<dbReference type="InterPro" id="IPR052105">
    <property type="entry name" value="MGAT5_Glycosyltransferase"/>
</dbReference>
<comment type="caution">
    <text evidence="17">The sequence shown here is derived from an EMBL/GenBank/DDBJ whole genome shotgun (WGS) entry which is preliminary data.</text>
</comment>
<keyword evidence="8" id="KW-0735">Signal-anchor</keyword>
<evidence type="ECO:0000256" key="15">
    <source>
        <dbReference type="SAM" id="SignalP"/>
    </source>
</evidence>
<evidence type="ECO:0000256" key="4">
    <source>
        <dbReference type="ARBA" id="ARBA00012671"/>
    </source>
</evidence>
<keyword evidence="6" id="KW-0808">Transferase</keyword>
<evidence type="ECO:0000256" key="11">
    <source>
        <dbReference type="ARBA" id="ARBA00023136"/>
    </source>
</evidence>
<comment type="catalytic activity">
    <reaction evidence="13">
        <text>N(4)-{beta-D-GlcNAc-(1-&gt;2)-[beta-D-GlcNAc-(1-&gt;4)]-alpha-D-Man-(1-&gt;3)-[beta-D-GlcNAc-(1-&gt;2)-alpha-D-Man-(1-&gt;6)]-beta-D-Man-(1-&gt;4)-beta-D-GlcNAc-(1-&gt;4)-beta-D-GlcNAc}-L-asparaginyl-[protein] + UDP-N-acetyl-alpha-D-glucosamine = N(4)-{beta-D-GlcNAc-(1-&gt;2)-[beta-D-GlcNAc-(1-&gt;4)]-alpha-D-Man-(1-&gt;3)-[beta-D-GlcNAc-(1-&gt;2)-[beta-D-GlcNAc-(1-&gt;6)]-alpha-D-Man-(1-&gt;6)]-beta-D-Man-(1-&gt;4)-beta-D-GlcNAc-(1-&gt;4)-beta-D-GlcNAc}-L-asparaginyl-[protein] + UDP + H(+)</text>
        <dbReference type="Rhea" id="RHEA:16921"/>
        <dbReference type="Rhea" id="RHEA-COMP:14374"/>
        <dbReference type="Rhea" id="RHEA-COMP:14377"/>
        <dbReference type="ChEBI" id="CHEBI:15378"/>
        <dbReference type="ChEBI" id="CHEBI:57705"/>
        <dbReference type="ChEBI" id="CHEBI:58223"/>
        <dbReference type="ChEBI" id="CHEBI:139507"/>
        <dbReference type="ChEBI" id="CHEBI:139510"/>
        <dbReference type="EC" id="2.4.1.155"/>
    </reaction>
</comment>
<evidence type="ECO:0000259" key="16">
    <source>
        <dbReference type="Pfam" id="PF15024"/>
    </source>
</evidence>
<comment type="pathway">
    <text evidence="2">Protein modification; protein glycosylation.</text>
</comment>
<feature type="region of interest" description="Disordered" evidence="14">
    <location>
        <begin position="90"/>
        <end position="113"/>
    </location>
</feature>
<dbReference type="GO" id="GO:0006487">
    <property type="term" value="P:protein N-linked glycosylation"/>
    <property type="evidence" value="ECO:0007669"/>
    <property type="project" value="TreeGrafter"/>
</dbReference>
<dbReference type="PANTHER" id="PTHR15075:SF2">
    <property type="entry name" value="ALPHA-1,6-MANNOSYLGLYCOPROTEIN 6-BETA-N-ACETYLGLUCOSAMINYLTRANSFERASE"/>
    <property type="match status" value="1"/>
</dbReference>
<reference evidence="17" key="1">
    <citation type="submission" date="2023-03" db="EMBL/GenBank/DDBJ databases">
        <authorList>
            <person name="Steffen K."/>
            <person name="Cardenas P."/>
        </authorList>
    </citation>
    <scope>NUCLEOTIDE SEQUENCE</scope>
</reference>
<evidence type="ECO:0000256" key="7">
    <source>
        <dbReference type="ARBA" id="ARBA00022692"/>
    </source>
</evidence>
<comment type="similarity">
    <text evidence="3">Belongs to the glycosyltransferase 18 family.</text>
</comment>
<keyword evidence="11" id="KW-0472">Membrane</keyword>
<dbReference type="Pfam" id="PF15024">
    <property type="entry name" value="Glyco_transf_18"/>
    <property type="match status" value="1"/>
</dbReference>
<dbReference type="InterPro" id="IPR026116">
    <property type="entry name" value="GT18_cat"/>
</dbReference>
<evidence type="ECO:0000256" key="14">
    <source>
        <dbReference type="SAM" id="MobiDB-lite"/>
    </source>
</evidence>
<gene>
    <name evidence="17" type="ORF">GBAR_LOCUS21640</name>
</gene>
<evidence type="ECO:0000256" key="6">
    <source>
        <dbReference type="ARBA" id="ARBA00022679"/>
    </source>
</evidence>
<protein>
    <recommendedName>
        <fullName evidence="4">alpha-1,6-mannosyl-glycoprotein 6-beta-N-acetylglucosaminyltransferase</fullName>
        <ecNumber evidence="4">2.4.1.155</ecNumber>
    </recommendedName>
</protein>
<evidence type="ECO:0000313" key="18">
    <source>
        <dbReference type="Proteomes" id="UP001174909"/>
    </source>
</evidence>
<keyword evidence="10" id="KW-0333">Golgi apparatus</keyword>
<sequence>MAFLRCLSRSRRRCMVLSLAAVVTWFCFSLLSVPTDDGGQPWLAGQGRTVKLVRAEGSHRNILDVGDASKGDVEVRQGKEEEVEVMVTTVDVSTSQPSPPSVPESSRDSECNGPWPGYPDCGEKIQWMMERWESEECYAEHGVDGTRCSMQIYLSEVEQFCPYLPEREGYINDLASKRPAATPRFEVDGLLKELGGNSKFDWICHRIQRMWPEWYQALHTLQAQKPFSHATTNVLIHIGALTDKAGFHFAENAGKGGPLGELVQWSDLIASLYALGYNIDFSTEIAQLKSSLVVNNRGGCPSVSETKYTAIFVDIVGLKQLKKLTKNRFQMYKCLLRVLDTFGTEPVFNYKKWKPEKDDHNHDYGHTWGNWELNPRQFWTMYPHTPDNSFLGFVVEQHRSTSSPPPPDSQKSLVYGKELYMWKGKSDYLSIIAKYFDVHATIGSTVGKRDKLDWSLVPSLVHNHGILGGAELQQLLQESRLFVGLGFPYEGPAPLEAIAQGCVFLNPRVDPPVDRTNSDFFKKKPTNRQIDSQNPYMAAFVGEPHVYTFNAENLTEVELTVQRILKQPRPPPYLPYEFTFAGMLERITAYLNNQQYCRPHQWPPSDSLVTRLSRPGVSCKQTCYDEGLVCEPELFHLLNNEEAFAKNGIECPSIQRGHSVHAPSLVTSDSHCSLQDDELMLSCAGSEKDVKRLCSCRQYRRGQVALCLSCSL</sequence>
<comment type="subcellular location">
    <subcellularLocation>
        <location evidence="1">Golgi apparatus membrane</location>
        <topology evidence="1">Single-pass type II membrane protein</topology>
    </subcellularLocation>
</comment>
<keyword evidence="12" id="KW-0325">Glycoprotein</keyword>
<keyword evidence="5" id="KW-0328">Glycosyltransferase</keyword>